<reference evidence="1" key="1">
    <citation type="submission" date="2019-08" db="EMBL/GenBank/DDBJ databases">
        <authorList>
            <person name="Kucharzyk K."/>
            <person name="Murdoch R.W."/>
            <person name="Higgins S."/>
            <person name="Loffler F."/>
        </authorList>
    </citation>
    <scope>NUCLEOTIDE SEQUENCE</scope>
</reference>
<sequence>MECNGTEAARSEASPVVRYGKKDLVYRFNASGGVVHRVRGAHVRKLRHGVEFLRRQGERGRIDN</sequence>
<dbReference type="AlphaFoldDB" id="A0A645EHZ8"/>
<comment type="caution">
    <text evidence="1">The sequence shown here is derived from an EMBL/GenBank/DDBJ whole genome shotgun (WGS) entry which is preliminary data.</text>
</comment>
<dbReference type="EMBL" id="VSSQ01046259">
    <property type="protein sequence ID" value="MPN00223.1"/>
    <property type="molecule type" value="Genomic_DNA"/>
</dbReference>
<evidence type="ECO:0000313" key="1">
    <source>
        <dbReference type="EMBL" id="MPN00223.1"/>
    </source>
</evidence>
<gene>
    <name evidence="1" type="ORF">SDC9_147417</name>
</gene>
<organism evidence="1">
    <name type="scientific">bioreactor metagenome</name>
    <dbReference type="NCBI Taxonomy" id="1076179"/>
    <lineage>
        <taxon>unclassified sequences</taxon>
        <taxon>metagenomes</taxon>
        <taxon>ecological metagenomes</taxon>
    </lineage>
</organism>
<protein>
    <submittedName>
        <fullName evidence="1">Uncharacterized protein</fullName>
    </submittedName>
</protein>
<name>A0A645EHZ8_9ZZZZ</name>
<accession>A0A645EHZ8</accession>
<proteinExistence type="predicted"/>